<name>A0A7S4D838_HETAK</name>
<accession>A0A7S4D838</accession>
<dbReference type="PANTHER" id="PTHR20961">
    <property type="entry name" value="GLYCOSYLTRANSFERASE"/>
    <property type="match status" value="1"/>
</dbReference>
<dbReference type="InterPro" id="IPR007657">
    <property type="entry name" value="Glycosyltransferase_61"/>
</dbReference>
<dbReference type="AlphaFoldDB" id="A0A7S4D838"/>
<dbReference type="GO" id="GO:0005788">
    <property type="term" value="C:endoplasmic reticulum lumen"/>
    <property type="evidence" value="ECO:0007669"/>
    <property type="project" value="TreeGrafter"/>
</dbReference>
<evidence type="ECO:0000256" key="5">
    <source>
        <dbReference type="ARBA" id="ARBA00022824"/>
    </source>
</evidence>
<evidence type="ECO:0000313" key="13">
    <source>
        <dbReference type="EMBL" id="CAE0633914.1"/>
    </source>
</evidence>
<gene>
    <name evidence="13" type="ORF">HAKA00212_LOCUS12628</name>
</gene>
<evidence type="ECO:0000256" key="4">
    <source>
        <dbReference type="ARBA" id="ARBA00022729"/>
    </source>
</evidence>
<feature type="region of interest" description="Disordered" evidence="11">
    <location>
        <begin position="1"/>
        <end position="21"/>
    </location>
</feature>
<keyword evidence="5" id="KW-0256">Endoplasmic reticulum</keyword>
<keyword evidence="4" id="KW-0732">Signal</keyword>
<protein>
    <recommendedName>
        <fullName evidence="7">EGF domain-specific O-linked N-acetylglucosamine transferase</fullName>
        <ecNumber evidence="1">2.4.1.255</ecNumber>
    </recommendedName>
    <alternativeName>
        <fullName evidence="8">Extracellular O-linked N-acetylglucosamine transferase</fullName>
    </alternativeName>
</protein>
<keyword evidence="6" id="KW-0325">Glycoprotein</keyword>
<keyword evidence="3" id="KW-0808">Transferase</keyword>
<comment type="catalytic activity">
    <reaction evidence="9">
        <text>L-seryl-[protein] + UDP-N-acetyl-alpha-D-glucosamine = 3-O-(N-acetyl-beta-D-glucosaminyl)-L-seryl-[protein] + UDP + H(+)</text>
        <dbReference type="Rhea" id="RHEA:48904"/>
        <dbReference type="Rhea" id="RHEA-COMP:9863"/>
        <dbReference type="Rhea" id="RHEA-COMP:12251"/>
        <dbReference type="ChEBI" id="CHEBI:15378"/>
        <dbReference type="ChEBI" id="CHEBI:29999"/>
        <dbReference type="ChEBI" id="CHEBI:57705"/>
        <dbReference type="ChEBI" id="CHEBI:58223"/>
        <dbReference type="ChEBI" id="CHEBI:90838"/>
        <dbReference type="EC" id="2.4.1.255"/>
    </reaction>
</comment>
<comment type="catalytic activity">
    <reaction evidence="10">
        <text>L-threonyl-[protein] + UDP-N-acetyl-alpha-D-glucosamine = 3-O-(N-acetyl-beta-D-glucosaminyl)-L-threonyl-[protein] + UDP + H(+)</text>
        <dbReference type="Rhea" id="RHEA:48908"/>
        <dbReference type="Rhea" id="RHEA-COMP:11060"/>
        <dbReference type="Rhea" id="RHEA-COMP:12252"/>
        <dbReference type="ChEBI" id="CHEBI:15378"/>
        <dbReference type="ChEBI" id="CHEBI:30013"/>
        <dbReference type="ChEBI" id="CHEBI:57705"/>
        <dbReference type="ChEBI" id="CHEBI:58223"/>
        <dbReference type="ChEBI" id="CHEBI:90840"/>
        <dbReference type="EC" id="2.4.1.255"/>
    </reaction>
</comment>
<dbReference type="InterPro" id="IPR049625">
    <property type="entry name" value="Glyco_transf_61_cat"/>
</dbReference>
<evidence type="ECO:0000256" key="8">
    <source>
        <dbReference type="ARBA" id="ARBA00042574"/>
    </source>
</evidence>
<evidence type="ECO:0000256" key="11">
    <source>
        <dbReference type="SAM" id="MobiDB-lite"/>
    </source>
</evidence>
<organism evidence="13">
    <name type="scientific">Heterosigma akashiwo</name>
    <name type="common">Chromophytic alga</name>
    <name type="synonym">Heterosigma carterae</name>
    <dbReference type="NCBI Taxonomy" id="2829"/>
    <lineage>
        <taxon>Eukaryota</taxon>
        <taxon>Sar</taxon>
        <taxon>Stramenopiles</taxon>
        <taxon>Ochrophyta</taxon>
        <taxon>Raphidophyceae</taxon>
        <taxon>Chattonellales</taxon>
        <taxon>Chattonellaceae</taxon>
        <taxon>Heterosigma</taxon>
    </lineage>
</organism>
<evidence type="ECO:0000256" key="7">
    <source>
        <dbReference type="ARBA" id="ARBA00040944"/>
    </source>
</evidence>
<evidence type="ECO:0000256" key="1">
    <source>
        <dbReference type="ARBA" id="ARBA00011970"/>
    </source>
</evidence>
<proteinExistence type="predicted"/>
<evidence type="ECO:0000256" key="10">
    <source>
        <dbReference type="ARBA" id="ARBA00049432"/>
    </source>
</evidence>
<evidence type="ECO:0000256" key="6">
    <source>
        <dbReference type="ARBA" id="ARBA00023180"/>
    </source>
</evidence>
<evidence type="ECO:0000256" key="9">
    <source>
        <dbReference type="ARBA" id="ARBA00048317"/>
    </source>
</evidence>
<dbReference type="EC" id="2.4.1.255" evidence="1"/>
<dbReference type="GO" id="GO:0097363">
    <property type="term" value="F:protein O-acetylglucosaminyltransferase activity"/>
    <property type="evidence" value="ECO:0007669"/>
    <property type="project" value="UniProtKB-EC"/>
</dbReference>
<keyword evidence="2" id="KW-0328">Glycosyltransferase</keyword>
<feature type="domain" description="Glycosyltransferase 61 catalytic" evidence="12">
    <location>
        <begin position="131"/>
        <end position="235"/>
    </location>
</feature>
<evidence type="ECO:0000256" key="3">
    <source>
        <dbReference type="ARBA" id="ARBA00022679"/>
    </source>
</evidence>
<dbReference type="Pfam" id="PF04577">
    <property type="entry name" value="Glyco_transf_61"/>
    <property type="match status" value="1"/>
</dbReference>
<dbReference type="PANTHER" id="PTHR20961:SF148">
    <property type="entry name" value="EGF DOMAIN-SPECIFIC O-LINKED N-ACETYLGLUCOSAMINE TRANSFERASE"/>
    <property type="match status" value="1"/>
</dbReference>
<evidence type="ECO:0000256" key="2">
    <source>
        <dbReference type="ARBA" id="ARBA00022676"/>
    </source>
</evidence>
<dbReference type="EMBL" id="HBIU01027425">
    <property type="protein sequence ID" value="CAE0633914.1"/>
    <property type="molecule type" value="Transcribed_RNA"/>
</dbReference>
<reference evidence="13" key="1">
    <citation type="submission" date="2021-01" db="EMBL/GenBank/DDBJ databases">
        <authorList>
            <person name="Corre E."/>
            <person name="Pelletier E."/>
            <person name="Niang G."/>
            <person name="Scheremetjew M."/>
            <person name="Finn R."/>
            <person name="Kale V."/>
            <person name="Holt S."/>
            <person name="Cochrane G."/>
            <person name="Meng A."/>
            <person name="Brown T."/>
            <person name="Cohen L."/>
        </authorList>
    </citation>
    <scope>NUCLEOTIDE SEQUENCE</scope>
    <source>
        <strain evidence="13">CCMP3107</strain>
    </source>
</reference>
<sequence length="343" mass="39135">MKKQLSGKNFFDNQSPPPQGSYEVVRTPTYLLARDEDCENMFHAMADHLNAYEVAQMLGLDFRDLQIVLWDKHPDTAFKDLYQTAFAPNHPVKRQRDFSGTVLFERLIFHLESPAGQVHVGMLDPWTCRDSELFAAFRAHVLKAYDLWDVPPPKKPQVTLSVRRRTAEKNVGRVCANEAELEKVLREGNMMDYQVVDLGTKSFREQLKIMRNTNVLVGIHGAGHMHAYFLAEEAVLAELHPPYRLDRHFRNAARMNGKIYLPYRVVNDKISCKGSSDAITINANDFRKVMDGALRLARNFHGGLSECGLWCDPNILALDKNLIPLYKPGDGQVKNPKKPRFPC</sequence>
<evidence type="ECO:0000259" key="12">
    <source>
        <dbReference type="Pfam" id="PF04577"/>
    </source>
</evidence>